<evidence type="ECO:0000313" key="2">
    <source>
        <dbReference type="Proteomes" id="UP001501920"/>
    </source>
</evidence>
<keyword evidence="2" id="KW-1185">Reference proteome</keyword>
<sequence>VLLDSLSIFLFFTGGYLEQQYNHILHRHSKSPDHRFLFCFFPLKVHNTQASITECALLTTIPNYKYNVFPRDLNAKCHTSQLSSSCCLYPSKPFLKSPKDLLLLLS</sequence>
<reference evidence="1" key="3">
    <citation type="submission" date="2025-09" db="UniProtKB">
        <authorList>
            <consortium name="Ensembl"/>
        </authorList>
    </citation>
    <scope>IDENTIFICATION</scope>
</reference>
<reference evidence="1 2" key="1">
    <citation type="submission" date="2020-10" db="EMBL/GenBank/DDBJ databases">
        <title>Pygocentrus nattereri (red-bellied piranha) genome, fPygNat1, primary haplotype.</title>
        <authorList>
            <person name="Myers G."/>
            <person name="Meyer A."/>
            <person name="Karagic N."/>
            <person name="Pippel M."/>
            <person name="Winkler S."/>
            <person name="Tracey A."/>
            <person name="Wood J."/>
            <person name="Formenti G."/>
            <person name="Howe K."/>
            <person name="Fedrigo O."/>
            <person name="Jarvis E.D."/>
        </authorList>
    </citation>
    <scope>NUCLEOTIDE SEQUENCE [LARGE SCALE GENOMIC DNA]</scope>
</reference>
<organism evidence="1 2">
    <name type="scientific">Pygocentrus nattereri</name>
    <name type="common">Red-bellied piranha</name>
    <dbReference type="NCBI Taxonomy" id="42514"/>
    <lineage>
        <taxon>Eukaryota</taxon>
        <taxon>Metazoa</taxon>
        <taxon>Chordata</taxon>
        <taxon>Craniata</taxon>
        <taxon>Vertebrata</taxon>
        <taxon>Euteleostomi</taxon>
        <taxon>Actinopterygii</taxon>
        <taxon>Neopterygii</taxon>
        <taxon>Teleostei</taxon>
        <taxon>Ostariophysi</taxon>
        <taxon>Characiformes</taxon>
        <taxon>Characoidei</taxon>
        <taxon>Pygocentrus</taxon>
    </lineage>
</organism>
<dbReference type="AlphaFoldDB" id="A0AAR2K4J2"/>
<accession>A0AAR2K4J2</accession>
<reference evidence="1" key="2">
    <citation type="submission" date="2025-08" db="UniProtKB">
        <authorList>
            <consortium name="Ensembl"/>
        </authorList>
    </citation>
    <scope>IDENTIFICATION</scope>
</reference>
<protein>
    <submittedName>
        <fullName evidence="1">Uncharacterized protein</fullName>
    </submittedName>
</protein>
<name>A0AAR2K4J2_PYGNA</name>
<dbReference type="Ensembl" id="ENSPNAT00000057062.1">
    <property type="protein sequence ID" value="ENSPNAP00000057387.1"/>
    <property type="gene ID" value="ENSPNAG00000034768.1"/>
</dbReference>
<dbReference type="Proteomes" id="UP001501920">
    <property type="component" value="Chromosome 7"/>
</dbReference>
<proteinExistence type="predicted"/>
<evidence type="ECO:0000313" key="1">
    <source>
        <dbReference type="Ensembl" id="ENSPNAP00000057387.1"/>
    </source>
</evidence>